<dbReference type="SUPFAM" id="SSF63418">
    <property type="entry name" value="MurE/MurF N-terminal domain"/>
    <property type="match status" value="1"/>
</dbReference>
<dbReference type="Pfam" id="PF01225">
    <property type="entry name" value="Mur_ligase"/>
    <property type="match status" value="1"/>
</dbReference>
<dbReference type="Gene3D" id="3.90.190.20">
    <property type="entry name" value="Mur ligase, C-terminal domain"/>
    <property type="match status" value="1"/>
</dbReference>
<feature type="domain" description="Mur ligase C-terminal" evidence="13">
    <location>
        <begin position="337"/>
        <end position="453"/>
    </location>
</feature>
<dbReference type="GO" id="GO:0008360">
    <property type="term" value="P:regulation of cell shape"/>
    <property type="evidence" value="ECO:0007669"/>
    <property type="project" value="UniProtKB-KW"/>
</dbReference>
<keyword evidence="1 10" id="KW-0963">Cytoplasm</keyword>
<keyword evidence="5 10" id="KW-0067">ATP-binding</keyword>
<evidence type="ECO:0000313" key="15">
    <source>
        <dbReference type="EMBL" id="QGM45699.1"/>
    </source>
</evidence>
<dbReference type="PANTHER" id="PTHR43024:SF1">
    <property type="entry name" value="UDP-N-ACETYLMURAMOYL-TRIPEPTIDE--D-ALANYL-D-ALANINE LIGASE"/>
    <property type="match status" value="1"/>
</dbReference>
<dbReference type="InterPro" id="IPR005863">
    <property type="entry name" value="UDP-N-AcMur_synth"/>
</dbReference>
<dbReference type="GO" id="GO:0005524">
    <property type="term" value="F:ATP binding"/>
    <property type="evidence" value="ECO:0007669"/>
    <property type="project" value="UniProtKB-UniRule"/>
</dbReference>
<evidence type="ECO:0000256" key="1">
    <source>
        <dbReference type="ARBA" id="ARBA00022490"/>
    </source>
</evidence>
<protein>
    <recommendedName>
        <fullName evidence="10 11">UDP-N-acetylmuramoyl-tripeptide--D-alanyl-D-alanine ligase</fullName>
        <ecNumber evidence="10 11">6.3.2.10</ecNumber>
    </recommendedName>
    <alternativeName>
        <fullName evidence="10">D-alanyl-D-alanine-adding enzyme</fullName>
    </alternativeName>
</protein>
<feature type="domain" description="Mur ligase N-terminal catalytic" evidence="12">
    <location>
        <begin position="28"/>
        <end position="77"/>
    </location>
</feature>
<evidence type="ECO:0000256" key="6">
    <source>
        <dbReference type="ARBA" id="ARBA00022960"/>
    </source>
</evidence>
<keyword evidence="3 10" id="KW-0132">Cell division</keyword>
<reference evidence="15 16" key="1">
    <citation type="submission" date="2019-11" db="EMBL/GenBank/DDBJ databases">
        <title>The genome sequence of Methylocystis heyeri.</title>
        <authorList>
            <person name="Oshkin I.Y."/>
            <person name="Miroshnikov K."/>
            <person name="Dedysh S.N."/>
        </authorList>
    </citation>
    <scope>NUCLEOTIDE SEQUENCE [LARGE SCALE GENOMIC DNA]</scope>
    <source>
        <strain evidence="15 16">H2</strain>
    </source>
</reference>
<name>A0A6B8KDC1_9HYPH</name>
<comment type="catalytic activity">
    <reaction evidence="10 11">
        <text>D-alanyl-D-alanine + UDP-N-acetyl-alpha-D-muramoyl-L-alanyl-gamma-D-glutamyl-meso-2,6-diaminopimelate + ATP = UDP-N-acetyl-alpha-D-muramoyl-L-alanyl-gamma-D-glutamyl-meso-2,6-diaminopimeloyl-D-alanyl-D-alanine + ADP + phosphate + H(+)</text>
        <dbReference type="Rhea" id="RHEA:28374"/>
        <dbReference type="ChEBI" id="CHEBI:15378"/>
        <dbReference type="ChEBI" id="CHEBI:30616"/>
        <dbReference type="ChEBI" id="CHEBI:43474"/>
        <dbReference type="ChEBI" id="CHEBI:57822"/>
        <dbReference type="ChEBI" id="CHEBI:61386"/>
        <dbReference type="ChEBI" id="CHEBI:83905"/>
        <dbReference type="ChEBI" id="CHEBI:456216"/>
        <dbReference type="EC" id="6.3.2.10"/>
    </reaction>
</comment>
<evidence type="ECO:0000256" key="7">
    <source>
        <dbReference type="ARBA" id="ARBA00022984"/>
    </source>
</evidence>
<comment type="function">
    <text evidence="10 11">Involved in cell wall formation. Catalyzes the final step in the synthesis of UDP-N-acetylmuramoyl-pentapeptide, the precursor of murein.</text>
</comment>
<keyword evidence="8 10" id="KW-0131">Cell cycle</keyword>
<dbReference type="EC" id="6.3.2.10" evidence="10 11"/>
<keyword evidence="4 10" id="KW-0547">Nucleotide-binding</keyword>
<comment type="subcellular location">
    <subcellularLocation>
        <location evidence="10 11">Cytoplasm</location>
    </subcellularLocation>
</comment>
<evidence type="ECO:0000256" key="10">
    <source>
        <dbReference type="HAMAP-Rule" id="MF_02019"/>
    </source>
</evidence>
<dbReference type="PANTHER" id="PTHR43024">
    <property type="entry name" value="UDP-N-ACETYLMURAMOYL-TRIPEPTIDE--D-ALANYL-D-ALANINE LIGASE"/>
    <property type="match status" value="1"/>
</dbReference>
<evidence type="ECO:0000256" key="8">
    <source>
        <dbReference type="ARBA" id="ARBA00023306"/>
    </source>
</evidence>
<dbReference type="InterPro" id="IPR013221">
    <property type="entry name" value="Mur_ligase_cen"/>
</dbReference>
<dbReference type="GO" id="GO:0009252">
    <property type="term" value="P:peptidoglycan biosynthetic process"/>
    <property type="evidence" value="ECO:0007669"/>
    <property type="project" value="UniProtKB-UniRule"/>
</dbReference>
<sequence length="476" mass="50109">MIQEPLWTGLALFGALNARLSGGGVPREIGGVSIDTRTLQKGDLFLAIKGEARDGHEFVRAAHEKGAAAAVVDEAHARELSDAGPLYVVKDVQAALERLGASARARSGAYVAAITGSVGKTSTKEMARVAFSRFGATHASAASYNNQWGVPLSLARMHAATRFGVFELGMNHAGEIAGLVEQVKPHVAVVTRVAAVHLQHFENIEQIADAKAEVFGGVLEGGVAVINRDDETYDRLARAAAASPAAHVFTFGGHESSDARLIGYKTVGSMGVAEARVFGRRVDFRINAPGLHMAQNALAVLLTAHVFDVDLDEAAAALEDFTPPTGRGLREQLAVEGGEITLIDESYNANPTSMRAALELLKSAWVGSGGRRIAVLGDMLELGPHSGELHAELADDLSRAGVDLAFTAGPDMARAYYDAPERMRGAHRRTASELEELVVAALRPGDVVMVKGSNGSRMGQIVAALRKKSASTANAS</sequence>
<evidence type="ECO:0000259" key="12">
    <source>
        <dbReference type="Pfam" id="PF01225"/>
    </source>
</evidence>
<dbReference type="GO" id="GO:0005737">
    <property type="term" value="C:cytoplasm"/>
    <property type="evidence" value="ECO:0007669"/>
    <property type="project" value="UniProtKB-SubCell"/>
</dbReference>
<dbReference type="InterPro" id="IPR051046">
    <property type="entry name" value="MurCDEF_CellWall_CoF430Synth"/>
</dbReference>
<dbReference type="GO" id="GO:0071555">
    <property type="term" value="P:cell wall organization"/>
    <property type="evidence" value="ECO:0007669"/>
    <property type="project" value="UniProtKB-KW"/>
</dbReference>
<evidence type="ECO:0000256" key="5">
    <source>
        <dbReference type="ARBA" id="ARBA00022840"/>
    </source>
</evidence>
<proteinExistence type="inferred from homology"/>
<feature type="domain" description="Mur ligase central" evidence="14">
    <location>
        <begin position="114"/>
        <end position="303"/>
    </location>
</feature>
<keyword evidence="2 10" id="KW-0436">Ligase</keyword>
<dbReference type="InterPro" id="IPR036615">
    <property type="entry name" value="Mur_ligase_C_dom_sf"/>
</dbReference>
<evidence type="ECO:0000256" key="2">
    <source>
        <dbReference type="ARBA" id="ARBA00022598"/>
    </source>
</evidence>
<gene>
    <name evidence="10" type="primary">murF</name>
    <name evidence="15" type="ORF">H2LOC_008285</name>
</gene>
<accession>A0A6B8KDC1</accession>
<dbReference type="InterPro" id="IPR036565">
    <property type="entry name" value="Mur-like_cat_sf"/>
</dbReference>
<keyword evidence="16" id="KW-1185">Reference proteome</keyword>
<dbReference type="InterPro" id="IPR035911">
    <property type="entry name" value="MurE/MurF_N"/>
</dbReference>
<evidence type="ECO:0000256" key="9">
    <source>
        <dbReference type="ARBA" id="ARBA00023316"/>
    </source>
</evidence>
<keyword evidence="9 10" id="KW-0961">Cell wall biogenesis/degradation</keyword>
<dbReference type="Pfam" id="PF02875">
    <property type="entry name" value="Mur_ligase_C"/>
    <property type="match status" value="1"/>
</dbReference>
<evidence type="ECO:0000259" key="14">
    <source>
        <dbReference type="Pfam" id="PF08245"/>
    </source>
</evidence>
<keyword evidence="7 10" id="KW-0573">Peptidoglycan synthesis</keyword>
<dbReference type="NCBIfam" id="TIGR01143">
    <property type="entry name" value="murF"/>
    <property type="match status" value="1"/>
</dbReference>
<dbReference type="GO" id="GO:0047480">
    <property type="term" value="F:UDP-N-acetylmuramoyl-tripeptide-D-alanyl-D-alanine ligase activity"/>
    <property type="evidence" value="ECO:0007669"/>
    <property type="project" value="UniProtKB-UniRule"/>
</dbReference>
<evidence type="ECO:0000256" key="11">
    <source>
        <dbReference type="RuleBase" id="RU004136"/>
    </source>
</evidence>
<comment type="pathway">
    <text evidence="10 11">Cell wall biogenesis; peptidoglycan biosynthesis.</text>
</comment>
<evidence type="ECO:0000256" key="3">
    <source>
        <dbReference type="ARBA" id="ARBA00022618"/>
    </source>
</evidence>
<dbReference type="Proteomes" id="UP000309061">
    <property type="component" value="Chromosome"/>
</dbReference>
<dbReference type="Gene3D" id="3.40.1390.10">
    <property type="entry name" value="MurE/MurF, N-terminal domain"/>
    <property type="match status" value="1"/>
</dbReference>
<keyword evidence="6 10" id="KW-0133">Cell shape</keyword>
<feature type="binding site" evidence="10">
    <location>
        <begin position="116"/>
        <end position="122"/>
    </location>
    <ligand>
        <name>ATP</name>
        <dbReference type="ChEBI" id="CHEBI:30616"/>
    </ligand>
</feature>
<comment type="similarity">
    <text evidence="10">Belongs to the MurCDEF family. MurF subfamily.</text>
</comment>
<dbReference type="SUPFAM" id="SSF53623">
    <property type="entry name" value="MurD-like peptide ligases, catalytic domain"/>
    <property type="match status" value="1"/>
</dbReference>
<dbReference type="NCBIfam" id="NF010693">
    <property type="entry name" value="PRK14093.1"/>
    <property type="match status" value="1"/>
</dbReference>
<dbReference type="Gene3D" id="3.40.1190.10">
    <property type="entry name" value="Mur-like, catalytic domain"/>
    <property type="match status" value="1"/>
</dbReference>
<dbReference type="InterPro" id="IPR004101">
    <property type="entry name" value="Mur_ligase_C"/>
</dbReference>
<dbReference type="SUPFAM" id="SSF53244">
    <property type="entry name" value="MurD-like peptide ligases, peptide-binding domain"/>
    <property type="match status" value="1"/>
</dbReference>
<evidence type="ECO:0000256" key="4">
    <source>
        <dbReference type="ARBA" id="ARBA00022741"/>
    </source>
</evidence>
<dbReference type="OrthoDB" id="9801978at2"/>
<dbReference type="UniPathway" id="UPA00219"/>
<dbReference type="AlphaFoldDB" id="A0A6B8KDC1"/>
<organism evidence="15 16">
    <name type="scientific">Methylocystis heyeri</name>
    <dbReference type="NCBI Taxonomy" id="391905"/>
    <lineage>
        <taxon>Bacteria</taxon>
        <taxon>Pseudomonadati</taxon>
        <taxon>Pseudomonadota</taxon>
        <taxon>Alphaproteobacteria</taxon>
        <taxon>Hyphomicrobiales</taxon>
        <taxon>Methylocystaceae</taxon>
        <taxon>Methylocystis</taxon>
    </lineage>
</organism>
<dbReference type="GO" id="GO:0051301">
    <property type="term" value="P:cell division"/>
    <property type="evidence" value="ECO:0007669"/>
    <property type="project" value="UniProtKB-KW"/>
</dbReference>
<dbReference type="KEGG" id="mhey:H2LOC_008285"/>
<dbReference type="RefSeq" id="WP_136495970.1">
    <property type="nucleotide sequence ID" value="NZ_CP046052.1"/>
</dbReference>
<evidence type="ECO:0000313" key="16">
    <source>
        <dbReference type="Proteomes" id="UP000309061"/>
    </source>
</evidence>
<dbReference type="Pfam" id="PF08245">
    <property type="entry name" value="Mur_ligase_M"/>
    <property type="match status" value="1"/>
</dbReference>
<dbReference type="InterPro" id="IPR000713">
    <property type="entry name" value="Mur_ligase_N"/>
</dbReference>
<dbReference type="HAMAP" id="MF_02019">
    <property type="entry name" value="MurF"/>
    <property type="match status" value="1"/>
</dbReference>
<evidence type="ECO:0000259" key="13">
    <source>
        <dbReference type="Pfam" id="PF02875"/>
    </source>
</evidence>
<dbReference type="EMBL" id="CP046052">
    <property type="protein sequence ID" value="QGM45699.1"/>
    <property type="molecule type" value="Genomic_DNA"/>
</dbReference>